<evidence type="ECO:0000313" key="6">
    <source>
        <dbReference type="Proteomes" id="UP000053989"/>
    </source>
</evidence>
<evidence type="ECO:0000256" key="2">
    <source>
        <dbReference type="PROSITE-ProRule" id="PRU00192"/>
    </source>
</evidence>
<dbReference type="PRINTS" id="PR00452">
    <property type="entry name" value="SH3DOMAIN"/>
</dbReference>
<dbReference type="HOGENOM" id="CLU_115967_0_0_1"/>
<dbReference type="InterPro" id="IPR001452">
    <property type="entry name" value="SH3_domain"/>
</dbReference>
<evidence type="ECO:0000313" key="5">
    <source>
        <dbReference type="EMBL" id="KIM70087.1"/>
    </source>
</evidence>
<accession>A0A0C3AYN9</accession>
<gene>
    <name evidence="5" type="ORF">SCLCIDRAFT_6420</name>
</gene>
<organism evidence="5 6">
    <name type="scientific">Scleroderma citrinum Foug A</name>
    <dbReference type="NCBI Taxonomy" id="1036808"/>
    <lineage>
        <taxon>Eukaryota</taxon>
        <taxon>Fungi</taxon>
        <taxon>Dikarya</taxon>
        <taxon>Basidiomycota</taxon>
        <taxon>Agaricomycotina</taxon>
        <taxon>Agaricomycetes</taxon>
        <taxon>Agaricomycetidae</taxon>
        <taxon>Boletales</taxon>
        <taxon>Sclerodermatineae</taxon>
        <taxon>Sclerodermataceae</taxon>
        <taxon>Scleroderma</taxon>
    </lineage>
</organism>
<sequence>MFPSEAPLLALRISTDTYWPRERSLDNDSPLSSSSDLGLHTSGSSPGSGVSDWALCQVLCMFDFESSDPDQLSFNKDEILTVIKQEESGWWAAMRPDGDRIGWIPSSFVEPLPETSEYKQDTSRILDDHRERDTYYSDSDEIWVPVFEDVKVPSLQVVTPTDLITPYDSDNAKPRKHNIDAFFLYFDYDRPLDATALPSLTISKS</sequence>
<dbReference type="OrthoDB" id="10255964at2759"/>
<dbReference type="Pfam" id="PF00018">
    <property type="entry name" value="SH3_1"/>
    <property type="match status" value="1"/>
</dbReference>
<feature type="region of interest" description="Disordered" evidence="3">
    <location>
        <begin position="24"/>
        <end position="48"/>
    </location>
</feature>
<dbReference type="InterPro" id="IPR036028">
    <property type="entry name" value="SH3-like_dom_sf"/>
</dbReference>
<protein>
    <recommendedName>
        <fullName evidence="4">SH3 domain-containing protein</fullName>
    </recommendedName>
</protein>
<evidence type="ECO:0000259" key="4">
    <source>
        <dbReference type="PROSITE" id="PS50002"/>
    </source>
</evidence>
<dbReference type="Gene3D" id="2.30.30.40">
    <property type="entry name" value="SH3 Domains"/>
    <property type="match status" value="1"/>
</dbReference>
<keyword evidence="6" id="KW-1185">Reference proteome</keyword>
<reference evidence="5 6" key="1">
    <citation type="submission" date="2014-04" db="EMBL/GenBank/DDBJ databases">
        <authorList>
            <consortium name="DOE Joint Genome Institute"/>
            <person name="Kuo A."/>
            <person name="Kohler A."/>
            <person name="Nagy L.G."/>
            <person name="Floudas D."/>
            <person name="Copeland A."/>
            <person name="Barry K.W."/>
            <person name="Cichocki N."/>
            <person name="Veneault-Fourrey C."/>
            <person name="LaButti K."/>
            <person name="Lindquist E.A."/>
            <person name="Lipzen A."/>
            <person name="Lundell T."/>
            <person name="Morin E."/>
            <person name="Murat C."/>
            <person name="Sun H."/>
            <person name="Tunlid A."/>
            <person name="Henrissat B."/>
            <person name="Grigoriev I.V."/>
            <person name="Hibbett D.S."/>
            <person name="Martin F."/>
            <person name="Nordberg H.P."/>
            <person name="Cantor M.N."/>
            <person name="Hua S.X."/>
        </authorList>
    </citation>
    <scope>NUCLEOTIDE SEQUENCE [LARGE SCALE GENOMIC DNA]</scope>
    <source>
        <strain evidence="5 6">Foug A</strain>
    </source>
</reference>
<keyword evidence="1 2" id="KW-0728">SH3 domain</keyword>
<dbReference type="PROSITE" id="PS50002">
    <property type="entry name" value="SH3"/>
    <property type="match status" value="1"/>
</dbReference>
<dbReference type="EMBL" id="KN822005">
    <property type="protein sequence ID" value="KIM70087.1"/>
    <property type="molecule type" value="Genomic_DNA"/>
</dbReference>
<dbReference type="Proteomes" id="UP000053989">
    <property type="component" value="Unassembled WGS sequence"/>
</dbReference>
<feature type="domain" description="SH3" evidence="4">
    <location>
        <begin position="53"/>
        <end position="114"/>
    </location>
</feature>
<feature type="compositionally biased region" description="Low complexity" evidence="3">
    <location>
        <begin position="27"/>
        <end position="37"/>
    </location>
</feature>
<dbReference type="InParanoid" id="A0A0C3AYN9"/>
<evidence type="ECO:0000256" key="3">
    <source>
        <dbReference type="SAM" id="MobiDB-lite"/>
    </source>
</evidence>
<dbReference type="AlphaFoldDB" id="A0A0C3AYN9"/>
<evidence type="ECO:0000256" key="1">
    <source>
        <dbReference type="ARBA" id="ARBA00022443"/>
    </source>
</evidence>
<proteinExistence type="predicted"/>
<dbReference type="SMART" id="SM00326">
    <property type="entry name" value="SH3"/>
    <property type="match status" value="1"/>
</dbReference>
<dbReference type="SUPFAM" id="SSF50044">
    <property type="entry name" value="SH3-domain"/>
    <property type="match status" value="1"/>
</dbReference>
<reference evidence="6" key="2">
    <citation type="submission" date="2015-01" db="EMBL/GenBank/DDBJ databases">
        <title>Evolutionary Origins and Diversification of the Mycorrhizal Mutualists.</title>
        <authorList>
            <consortium name="DOE Joint Genome Institute"/>
            <consortium name="Mycorrhizal Genomics Consortium"/>
            <person name="Kohler A."/>
            <person name="Kuo A."/>
            <person name="Nagy L.G."/>
            <person name="Floudas D."/>
            <person name="Copeland A."/>
            <person name="Barry K.W."/>
            <person name="Cichocki N."/>
            <person name="Veneault-Fourrey C."/>
            <person name="LaButti K."/>
            <person name="Lindquist E.A."/>
            <person name="Lipzen A."/>
            <person name="Lundell T."/>
            <person name="Morin E."/>
            <person name="Murat C."/>
            <person name="Riley R."/>
            <person name="Ohm R."/>
            <person name="Sun H."/>
            <person name="Tunlid A."/>
            <person name="Henrissat B."/>
            <person name="Grigoriev I.V."/>
            <person name="Hibbett D.S."/>
            <person name="Martin F."/>
        </authorList>
    </citation>
    <scope>NUCLEOTIDE SEQUENCE [LARGE SCALE GENOMIC DNA]</scope>
    <source>
        <strain evidence="6">Foug A</strain>
    </source>
</reference>
<name>A0A0C3AYN9_9AGAM</name>
<dbReference type="STRING" id="1036808.A0A0C3AYN9"/>
<dbReference type="CDD" id="cd00174">
    <property type="entry name" value="SH3"/>
    <property type="match status" value="1"/>
</dbReference>